<dbReference type="GO" id="GO:0001228">
    <property type="term" value="F:DNA-binding transcription activator activity, RNA polymerase II-specific"/>
    <property type="evidence" value="ECO:0007669"/>
    <property type="project" value="InterPro"/>
</dbReference>
<evidence type="ECO:0000256" key="1">
    <source>
        <dbReference type="ARBA" id="ARBA00009053"/>
    </source>
</evidence>
<feature type="region of interest" description="Disordered" evidence="4">
    <location>
        <begin position="1"/>
        <end position="51"/>
    </location>
</feature>
<dbReference type="AlphaFoldDB" id="A0A843XR20"/>
<feature type="domain" description="Transcription factor CBF/NF-Y/archaeal histone" evidence="5">
    <location>
        <begin position="51"/>
        <end position="115"/>
    </location>
</feature>
<dbReference type="GO" id="GO:0016602">
    <property type="term" value="C:CCAAT-binding factor complex"/>
    <property type="evidence" value="ECO:0007669"/>
    <property type="project" value="InterPro"/>
</dbReference>
<gene>
    <name evidence="6" type="ORF">Taro_055460</name>
</gene>
<dbReference type="Proteomes" id="UP000652761">
    <property type="component" value="Unassembled WGS sequence"/>
</dbReference>
<evidence type="ECO:0000256" key="2">
    <source>
        <dbReference type="ARBA" id="ARBA00023015"/>
    </source>
</evidence>
<protein>
    <recommendedName>
        <fullName evidence="5">Transcription factor CBF/NF-Y/archaeal histone domain-containing protein</fullName>
    </recommendedName>
</protein>
<evidence type="ECO:0000259" key="5">
    <source>
        <dbReference type="Pfam" id="PF00808"/>
    </source>
</evidence>
<name>A0A843XR20_COLES</name>
<comment type="caution">
    <text evidence="6">The sequence shown here is derived from an EMBL/GenBank/DDBJ whole genome shotgun (WGS) entry which is preliminary data.</text>
</comment>
<keyword evidence="7" id="KW-1185">Reference proteome</keyword>
<evidence type="ECO:0000256" key="3">
    <source>
        <dbReference type="ARBA" id="ARBA00023163"/>
    </source>
</evidence>
<reference evidence="6" key="1">
    <citation type="submission" date="2017-07" db="EMBL/GenBank/DDBJ databases">
        <title>Taro Niue Genome Assembly and Annotation.</title>
        <authorList>
            <person name="Atibalentja N."/>
            <person name="Keating K."/>
            <person name="Fields C.J."/>
        </authorList>
    </citation>
    <scope>NUCLEOTIDE SEQUENCE</scope>
    <source>
        <strain evidence="6">Niue_2</strain>
        <tissue evidence="6">Leaf</tissue>
    </source>
</reference>
<feature type="compositionally biased region" description="Basic and acidic residues" evidence="4">
    <location>
        <begin position="251"/>
        <end position="260"/>
    </location>
</feature>
<feature type="region of interest" description="Disordered" evidence="4">
    <location>
        <begin position="251"/>
        <end position="285"/>
    </location>
</feature>
<dbReference type="OrthoDB" id="1707486at2759"/>
<dbReference type="GO" id="GO:0000978">
    <property type="term" value="F:RNA polymerase II cis-regulatory region sequence-specific DNA binding"/>
    <property type="evidence" value="ECO:0007669"/>
    <property type="project" value="TreeGrafter"/>
</dbReference>
<keyword evidence="2" id="KW-0805">Transcription regulation</keyword>
<dbReference type="InterPro" id="IPR009072">
    <property type="entry name" value="Histone-fold"/>
</dbReference>
<dbReference type="GO" id="GO:0046982">
    <property type="term" value="F:protein heterodimerization activity"/>
    <property type="evidence" value="ECO:0007669"/>
    <property type="project" value="InterPro"/>
</dbReference>
<feature type="non-terminal residue" evidence="6">
    <location>
        <position position="285"/>
    </location>
</feature>
<dbReference type="PANTHER" id="PTHR11064">
    <property type="entry name" value="CCAAT-BINDING TRANSCRIPTION FACTOR-RELATED"/>
    <property type="match status" value="1"/>
</dbReference>
<dbReference type="Gene3D" id="1.10.20.10">
    <property type="entry name" value="Histone, subunit A"/>
    <property type="match status" value="1"/>
</dbReference>
<dbReference type="InterPro" id="IPR003958">
    <property type="entry name" value="CBFA_NFYB_domain"/>
</dbReference>
<dbReference type="Pfam" id="PF00808">
    <property type="entry name" value="CBFD_NFYB_HMF"/>
    <property type="match status" value="1"/>
</dbReference>
<keyword evidence="3" id="KW-0804">Transcription</keyword>
<accession>A0A843XR20</accession>
<dbReference type="CDD" id="cd22907">
    <property type="entry name" value="HFD_NFYB"/>
    <property type="match status" value="1"/>
</dbReference>
<organism evidence="6 7">
    <name type="scientific">Colocasia esculenta</name>
    <name type="common">Wild taro</name>
    <name type="synonym">Arum esculentum</name>
    <dbReference type="NCBI Taxonomy" id="4460"/>
    <lineage>
        <taxon>Eukaryota</taxon>
        <taxon>Viridiplantae</taxon>
        <taxon>Streptophyta</taxon>
        <taxon>Embryophyta</taxon>
        <taxon>Tracheophyta</taxon>
        <taxon>Spermatophyta</taxon>
        <taxon>Magnoliopsida</taxon>
        <taxon>Liliopsida</taxon>
        <taxon>Araceae</taxon>
        <taxon>Aroideae</taxon>
        <taxon>Colocasieae</taxon>
        <taxon>Colocasia</taxon>
    </lineage>
</organism>
<feature type="compositionally biased region" description="Polar residues" evidence="4">
    <location>
        <begin position="7"/>
        <end position="18"/>
    </location>
</feature>
<dbReference type="PANTHER" id="PTHR11064:SF196">
    <property type="entry name" value="NUCLEAR TRANSCRIPTION FACTOR Y SUBUNIT B-6"/>
    <property type="match status" value="1"/>
</dbReference>
<comment type="similarity">
    <text evidence="1">Belongs to the NFYB/HAP3 subunit family.</text>
</comment>
<evidence type="ECO:0000256" key="4">
    <source>
        <dbReference type="SAM" id="MobiDB-lite"/>
    </source>
</evidence>
<dbReference type="EMBL" id="NMUH01012859">
    <property type="protein sequence ID" value="MQM22408.1"/>
    <property type="molecule type" value="Genomic_DNA"/>
</dbReference>
<dbReference type="PRINTS" id="PR00615">
    <property type="entry name" value="CCAATSUBUNTA"/>
</dbReference>
<evidence type="ECO:0000313" key="7">
    <source>
        <dbReference type="Proteomes" id="UP000652761"/>
    </source>
</evidence>
<sequence length="285" mass="31386">MPLTDLPSASSKDGANSSKSRKRGKEDLDIYDDDNNNKSNNSNSKTGDTMHMPKANVAHIMRKTLPTHARISDEAKETVQKCASSFINFITKGAIEHSHREKRKTITGEDLLWSLGNHGFEDYVAPLALYLQRYREVEGTRGSLGSSFLPYIKPTAPRAGIYQQQQVPHSHNLNPVAPGIPHRYPFPQQSPAFLSGGGGSIVAAKEEGLPPAQAPTGMSYRRLEAPAYGQPPAASYAGLMLYWPEIVPRPSMEDEHRDMGESSSSQAEDSSEELHFPTFHPYAPK</sequence>
<dbReference type="InterPro" id="IPR027113">
    <property type="entry name" value="Transc_fact_NFYB/HAP3"/>
</dbReference>
<proteinExistence type="inferred from homology"/>
<evidence type="ECO:0000313" key="6">
    <source>
        <dbReference type="EMBL" id="MQM22408.1"/>
    </source>
</evidence>
<dbReference type="SUPFAM" id="SSF47113">
    <property type="entry name" value="Histone-fold"/>
    <property type="match status" value="1"/>
</dbReference>